<feature type="compositionally biased region" description="Low complexity" evidence="2">
    <location>
        <begin position="302"/>
        <end position="316"/>
    </location>
</feature>
<evidence type="ECO:0000313" key="6">
    <source>
        <dbReference type="Proteomes" id="UP000016922"/>
    </source>
</evidence>
<comment type="similarity">
    <text evidence="1">Belongs to the AAR2 family.</text>
</comment>
<evidence type="ECO:0000259" key="4">
    <source>
        <dbReference type="Pfam" id="PF20981"/>
    </source>
</evidence>
<dbReference type="Gene3D" id="1.25.40.550">
    <property type="entry name" value="Aar2, C-terminal domain-like"/>
    <property type="match status" value="1"/>
</dbReference>
<evidence type="ECO:0000256" key="1">
    <source>
        <dbReference type="ARBA" id="ARBA00006281"/>
    </source>
</evidence>
<dbReference type="InterPro" id="IPR033647">
    <property type="entry name" value="Aar2_N"/>
</dbReference>
<evidence type="ECO:0008006" key="7">
    <source>
        <dbReference type="Google" id="ProtNLM"/>
    </source>
</evidence>
<evidence type="ECO:0000259" key="3">
    <source>
        <dbReference type="Pfam" id="PF05282"/>
    </source>
</evidence>
<dbReference type="PANTHER" id="PTHR12689:SF4">
    <property type="entry name" value="PROTEIN AAR2 HOMOLOG"/>
    <property type="match status" value="1"/>
</dbReference>
<reference evidence="5 6" key="1">
    <citation type="journal article" date="2013" name="BMC Genomics">
        <title>Genomics-driven discovery of the pneumocandin biosynthetic gene cluster in the fungus Glarea lozoyensis.</title>
        <authorList>
            <person name="Chen L."/>
            <person name="Yue Q."/>
            <person name="Zhang X."/>
            <person name="Xiang M."/>
            <person name="Wang C."/>
            <person name="Li S."/>
            <person name="Che Y."/>
            <person name="Ortiz-Lopez F.J."/>
            <person name="Bills G.F."/>
            <person name="Liu X."/>
            <person name="An Z."/>
        </authorList>
    </citation>
    <scope>NUCLEOTIDE SEQUENCE [LARGE SCALE GENOMIC DNA]</scope>
    <source>
        <strain evidence="6">ATCC 20868 / MF5171</strain>
    </source>
</reference>
<proteinExistence type="inferred from homology"/>
<organism evidence="5 6">
    <name type="scientific">Glarea lozoyensis (strain ATCC 20868 / MF5171)</name>
    <dbReference type="NCBI Taxonomy" id="1116229"/>
    <lineage>
        <taxon>Eukaryota</taxon>
        <taxon>Fungi</taxon>
        <taxon>Dikarya</taxon>
        <taxon>Ascomycota</taxon>
        <taxon>Pezizomycotina</taxon>
        <taxon>Leotiomycetes</taxon>
        <taxon>Helotiales</taxon>
        <taxon>Helotiaceae</taxon>
        <taxon>Glarea</taxon>
    </lineage>
</organism>
<dbReference type="InterPro" id="IPR038514">
    <property type="entry name" value="AAR2_C_sf"/>
</dbReference>
<dbReference type="InterPro" id="IPR038516">
    <property type="entry name" value="AAR2_N_sf"/>
</dbReference>
<dbReference type="Proteomes" id="UP000016922">
    <property type="component" value="Unassembled WGS sequence"/>
</dbReference>
<dbReference type="OMA" id="GAHFFWV"/>
<dbReference type="Pfam" id="PF20981">
    <property type="entry name" value="AAR2_1st"/>
    <property type="match status" value="1"/>
</dbReference>
<protein>
    <recommendedName>
        <fullName evidence="7">AAR2 protein</fullName>
    </recommendedName>
</protein>
<dbReference type="KEGG" id="glz:GLAREA_06905"/>
<dbReference type="HOGENOM" id="CLU_024943_0_0_1"/>
<evidence type="ECO:0000313" key="5">
    <source>
        <dbReference type="EMBL" id="EPE33892.1"/>
    </source>
</evidence>
<dbReference type="OrthoDB" id="201752at2759"/>
<feature type="domain" description="AAR2 N-terminal" evidence="4">
    <location>
        <begin position="177"/>
        <end position="341"/>
    </location>
</feature>
<feature type="domain" description="AAR2 C-terminal" evidence="3">
    <location>
        <begin position="382"/>
        <end position="548"/>
    </location>
</feature>
<feature type="compositionally biased region" description="Polar residues" evidence="2">
    <location>
        <begin position="115"/>
        <end position="131"/>
    </location>
</feature>
<keyword evidence="6" id="KW-1185">Reference proteome</keyword>
<feature type="region of interest" description="Disordered" evidence="2">
    <location>
        <begin position="1"/>
        <end position="43"/>
    </location>
</feature>
<dbReference type="EMBL" id="KE145357">
    <property type="protein sequence ID" value="EPE33892.1"/>
    <property type="molecule type" value="Genomic_DNA"/>
</dbReference>
<sequence length="601" mass="67384">MEQNNENDRPPNGTRTSFSMDNEEAFTATPLTQVEASPQKVADNPTFMQNQIAIQRNPSTAREHASALTRQLSTKSSNHDVTAISGFTKRLSETSNQHKLEEERGVQSEESEESYTNALNGTTSQCLLTKSPSERSTRSVRSVHAVGSYPLGSLRVHLPSPTRSVGGGRPDERLKSGDVLIVRDVPSGSLFGYDTVGFNVKSDNGSKFNGLRDIPPGIHFIWGGSSNTSMRNGFWIVSAKRASDEYGEIHVRRWDKENEVLAEEVSQAEVRIQRESLPEIFDKLHPYMLPHADPNTSLITSTATVSTSPSTPTSPTHGRDPNLWHRLSSCIKGALITRITGKKEWNEWQVSSVHDRQDSTPISHDAKIGDLYGDNVLTFIFPSLQRTFTDESIGRERTEQALDSTSYILNVISNNTSHDDADEIVGEVQFCYVTGMLLGNIACMEQWAHIVKTMFRAFDLVLQMPDFVRKFIEAVHAQFSYDDEGLEGSILDHDPNLSEDLKLVLTTFKARLNEMLLERGSSITKEQTAVGTAFGDLETLLWKWEWDLRADYVRSGKYQTEDGQWIDAELKEFQAEDERGEYAPAMVELDEYGREKGLLCF</sequence>
<dbReference type="CDD" id="cd13777">
    <property type="entry name" value="Aar2_N"/>
    <property type="match status" value="1"/>
</dbReference>
<feature type="compositionally biased region" description="Polar residues" evidence="2">
    <location>
        <begin position="68"/>
        <end position="80"/>
    </location>
</feature>
<dbReference type="InterPro" id="IPR033648">
    <property type="entry name" value="AAR2_C"/>
</dbReference>
<dbReference type="Gene3D" id="2.60.34.20">
    <property type="match status" value="1"/>
</dbReference>
<dbReference type="InterPro" id="IPR007946">
    <property type="entry name" value="AAR2"/>
</dbReference>
<dbReference type="CDD" id="cd13778">
    <property type="entry name" value="Aar2_C"/>
    <property type="match status" value="1"/>
</dbReference>
<feature type="region of interest" description="Disordered" evidence="2">
    <location>
        <begin position="302"/>
        <end position="322"/>
    </location>
</feature>
<dbReference type="eggNOG" id="KOG3937">
    <property type="taxonomic scope" value="Eukaryota"/>
</dbReference>
<name>S3D609_GLAL2</name>
<dbReference type="AlphaFoldDB" id="S3D609"/>
<accession>S3D609</accession>
<dbReference type="PANTHER" id="PTHR12689">
    <property type="entry name" value="A1 CISTRON SPLICING FACTOR AAR2-RELATED"/>
    <property type="match status" value="1"/>
</dbReference>
<evidence type="ECO:0000256" key="2">
    <source>
        <dbReference type="SAM" id="MobiDB-lite"/>
    </source>
</evidence>
<feature type="region of interest" description="Disordered" evidence="2">
    <location>
        <begin position="58"/>
        <end position="142"/>
    </location>
</feature>
<dbReference type="STRING" id="1116229.S3D609"/>
<dbReference type="GeneID" id="19465958"/>
<gene>
    <name evidence="5" type="ORF">GLAREA_06905</name>
</gene>
<dbReference type="RefSeq" id="XP_008079044.1">
    <property type="nucleotide sequence ID" value="XM_008080853.1"/>
</dbReference>
<dbReference type="Pfam" id="PF05282">
    <property type="entry name" value="AAR2"/>
    <property type="match status" value="1"/>
</dbReference>
<dbReference type="GO" id="GO:0000244">
    <property type="term" value="P:spliceosomal tri-snRNP complex assembly"/>
    <property type="evidence" value="ECO:0007669"/>
    <property type="project" value="TreeGrafter"/>
</dbReference>
<feature type="compositionally biased region" description="Basic and acidic residues" evidence="2">
    <location>
        <begin position="90"/>
        <end position="107"/>
    </location>
</feature>